<organism evidence="2 3">
    <name type="scientific">Meganyctiphanes norvegica</name>
    <name type="common">Northern krill</name>
    <name type="synonym">Thysanopoda norvegica</name>
    <dbReference type="NCBI Taxonomy" id="48144"/>
    <lineage>
        <taxon>Eukaryota</taxon>
        <taxon>Metazoa</taxon>
        <taxon>Ecdysozoa</taxon>
        <taxon>Arthropoda</taxon>
        <taxon>Crustacea</taxon>
        <taxon>Multicrustacea</taxon>
        <taxon>Malacostraca</taxon>
        <taxon>Eumalacostraca</taxon>
        <taxon>Eucarida</taxon>
        <taxon>Euphausiacea</taxon>
        <taxon>Euphausiidae</taxon>
        <taxon>Meganyctiphanes</taxon>
    </lineage>
</organism>
<proteinExistence type="predicted"/>
<evidence type="ECO:0008006" key="4">
    <source>
        <dbReference type="Google" id="ProtNLM"/>
    </source>
</evidence>
<dbReference type="SUPFAM" id="SSF56672">
    <property type="entry name" value="DNA/RNA polymerases"/>
    <property type="match status" value="1"/>
</dbReference>
<dbReference type="PANTHER" id="PTHR33395:SF22">
    <property type="entry name" value="REVERSE TRANSCRIPTASE DOMAIN-CONTAINING PROTEIN"/>
    <property type="match status" value="1"/>
</dbReference>
<sequence length="302" mass="35341">MKYVKGRNSGKKKIPKVRKKLLGRLKMLRRRIRKAIKKEKKDEMNERKIETDRLLTEARRKERMEKELAIIESIPKNTKLHFSYSKKENSRRKEMGPFEKDGDYTHNNKDICNMLVQEYKVQYTKTASNMNKNLTEEIMNVSDEDLTDITFTENYMLKAIEKLKENSGPGPDEIPAIFLTKTSEALIKSLMIILRKSIDRGEIPAIYKVAHITPIHKGGKKSKLKPENYRPVSLTSHIMKIYERIITKNIIHHLAKIQLFNKNQHGFVPGKSTQTQLLLYYEDIYESLLEGVRIDTVFLDFA</sequence>
<dbReference type="EMBL" id="CAXKWB010006912">
    <property type="protein sequence ID" value="CAL4084962.1"/>
    <property type="molecule type" value="Genomic_DNA"/>
</dbReference>
<keyword evidence="3" id="KW-1185">Reference proteome</keyword>
<keyword evidence="1" id="KW-0175">Coiled coil</keyword>
<evidence type="ECO:0000256" key="1">
    <source>
        <dbReference type="SAM" id="Coils"/>
    </source>
</evidence>
<dbReference type="GO" id="GO:0071897">
    <property type="term" value="P:DNA biosynthetic process"/>
    <property type="evidence" value="ECO:0007669"/>
    <property type="project" value="UniProtKB-ARBA"/>
</dbReference>
<dbReference type="InterPro" id="IPR043502">
    <property type="entry name" value="DNA/RNA_pol_sf"/>
</dbReference>
<dbReference type="GO" id="GO:0007508">
    <property type="term" value="P:larval heart development"/>
    <property type="evidence" value="ECO:0007669"/>
    <property type="project" value="TreeGrafter"/>
</dbReference>
<dbReference type="GO" id="GO:0031012">
    <property type="term" value="C:extracellular matrix"/>
    <property type="evidence" value="ECO:0007669"/>
    <property type="project" value="TreeGrafter"/>
</dbReference>
<comment type="caution">
    <text evidence="2">The sequence shown here is derived from an EMBL/GenBank/DDBJ whole genome shotgun (WGS) entry which is preliminary data.</text>
</comment>
<dbReference type="Proteomes" id="UP001497623">
    <property type="component" value="Unassembled WGS sequence"/>
</dbReference>
<feature type="coiled-coil region" evidence="1">
    <location>
        <begin position="18"/>
        <end position="61"/>
    </location>
</feature>
<protein>
    <recommendedName>
        <fullName evidence="4">Reverse transcriptase domain-containing protein</fullName>
    </recommendedName>
</protein>
<dbReference type="AlphaFoldDB" id="A0AAV2QK52"/>
<accession>A0AAV2QK52</accession>
<dbReference type="PANTHER" id="PTHR33395">
    <property type="entry name" value="TRANSCRIPTASE, PUTATIVE-RELATED-RELATED"/>
    <property type="match status" value="1"/>
</dbReference>
<dbReference type="GO" id="GO:0061343">
    <property type="term" value="P:cell adhesion involved in heart morphogenesis"/>
    <property type="evidence" value="ECO:0007669"/>
    <property type="project" value="TreeGrafter"/>
</dbReference>
<evidence type="ECO:0000313" key="3">
    <source>
        <dbReference type="Proteomes" id="UP001497623"/>
    </source>
</evidence>
<evidence type="ECO:0000313" key="2">
    <source>
        <dbReference type="EMBL" id="CAL4084962.1"/>
    </source>
</evidence>
<name>A0AAV2QK52_MEGNR</name>
<reference evidence="2 3" key="1">
    <citation type="submission" date="2024-05" db="EMBL/GenBank/DDBJ databases">
        <authorList>
            <person name="Wallberg A."/>
        </authorList>
    </citation>
    <scope>NUCLEOTIDE SEQUENCE [LARGE SCALE GENOMIC DNA]</scope>
</reference>
<gene>
    <name evidence="2" type="ORF">MNOR_LOCUS12570</name>
</gene>